<accession>W9XSF8</accession>
<keyword evidence="2" id="KW-1185">Reference proteome</keyword>
<reference evidence="1 2" key="1">
    <citation type="submission" date="2013-03" db="EMBL/GenBank/DDBJ databases">
        <title>The Genome Sequence of Capronia coronata CBS 617.96.</title>
        <authorList>
            <consortium name="The Broad Institute Genomics Platform"/>
            <person name="Cuomo C."/>
            <person name="de Hoog S."/>
            <person name="Gorbushina A."/>
            <person name="Walker B."/>
            <person name="Young S.K."/>
            <person name="Zeng Q."/>
            <person name="Gargeya S."/>
            <person name="Fitzgerald M."/>
            <person name="Haas B."/>
            <person name="Abouelleil A."/>
            <person name="Allen A.W."/>
            <person name="Alvarado L."/>
            <person name="Arachchi H.M."/>
            <person name="Berlin A.M."/>
            <person name="Chapman S.B."/>
            <person name="Gainer-Dewar J."/>
            <person name="Goldberg J."/>
            <person name="Griggs A."/>
            <person name="Gujja S."/>
            <person name="Hansen M."/>
            <person name="Howarth C."/>
            <person name="Imamovic A."/>
            <person name="Ireland A."/>
            <person name="Larimer J."/>
            <person name="McCowan C."/>
            <person name="Murphy C."/>
            <person name="Pearson M."/>
            <person name="Poon T.W."/>
            <person name="Priest M."/>
            <person name="Roberts A."/>
            <person name="Saif S."/>
            <person name="Shea T."/>
            <person name="Sisk P."/>
            <person name="Sykes S."/>
            <person name="Wortman J."/>
            <person name="Nusbaum C."/>
            <person name="Birren B."/>
        </authorList>
    </citation>
    <scope>NUCLEOTIDE SEQUENCE [LARGE SCALE GENOMIC DNA]</scope>
    <source>
        <strain evidence="1 2">CBS 617.96</strain>
    </source>
</reference>
<gene>
    <name evidence="1" type="ORF">A1O1_06792</name>
</gene>
<evidence type="ECO:0000313" key="2">
    <source>
        <dbReference type="Proteomes" id="UP000019484"/>
    </source>
</evidence>
<sequence length="505" mass="55070">MTRDQFRFRRGLTWLTGDPNAINPGSILSMIQADRFQELVGVQSVVLLATPSLAHFLELDVFMRPLMNYIYSDLRTKTGAQELRVKSVAAVVDVLPEPPAEEESNGHPATSEGLALLFSSASSHGTPNYLTSPDESEAITLEFSSSRTPVVESKFPRSTVRHVTLPVANTIFVNGNRTTLLEDSWEVKFHDSAPTITHQGRRPLKSFQIDMNCSPNDFLSGSVPLKPLTGPRKVVRSMGNVLAQIEVDGKPVPASRELEKAVTQYTSSHPTRAYRGPIQVFALVRPPGSSHSESHDTRKDEEHTGSILAELWQDARLFKVTGGGGGWGKKQGLLSLDTAVDFGRDEATVGFPDFETALDLSHNMGSHGMIPQDGTVQFFLYTEDAERRIRSGKSSHDAVTPAGRTQNSQTSFILGTASNPDTQEYPDIVPTEEKKSGGSFYPNLFGMASYGGAALRTDKVSVPERAGGQHLTSSRTRLDVPDSRFVLRALPESGSSLSRAGDEQD</sequence>
<dbReference type="Proteomes" id="UP000019484">
    <property type="component" value="Unassembled WGS sequence"/>
</dbReference>
<proteinExistence type="predicted"/>
<dbReference type="STRING" id="1182541.W9XSF8"/>
<protein>
    <submittedName>
        <fullName evidence="1">Uncharacterized protein</fullName>
    </submittedName>
</protein>
<dbReference type="EMBL" id="AMWN01000006">
    <property type="protein sequence ID" value="EXJ83173.1"/>
    <property type="molecule type" value="Genomic_DNA"/>
</dbReference>
<organism evidence="1 2">
    <name type="scientific">Capronia coronata CBS 617.96</name>
    <dbReference type="NCBI Taxonomy" id="1182541"/>
    <lineage>
        <taxon>Eukaryota</taxon>
        <taxon>Fungi</taxon>
        <taxon>Dikarya</taxon>
        <taxon>Ascomycota</taxon>
        <taxon>Pezizomycotina</taxon>
        <taxon>Eurotiomycetes</taxon>
        <taxon>Chaetothyriomycetidae</taxon>
        <taxon>Chaetothyriales</taxon>
        <taxon>Herpotrichiellaceae</taxon>
        <taxon>Capronia</taxon>
    </lineage>
</organism>
<evidence type="ECO:0000313" key="1">
    <source>
        <dbReference type="EMBL" id="EXJ83173.1"/>
    </source>
</evidence>
<dbReference type="HOGENOM" id="CLU_014048_3_0_1"/>
<comment type="caution">
    <text evidence="1">The sequence shown here is derived from an EMBL/GenBank/DDBJ whole genome shotgun (WGS) entry which is preliminary data.</text>
</comment>
<dbReference type="AlphaFoldDB" id="W9XSF8"/>
<dbReference type="RefSeq" id="XP_007725859.1">
    <property type="nucleotide sequence ID" value="XM_007727669.1"/>
</dbReference>
<dbReference type="eggNOG" id="ENOG502SB4N">
    <property type="taxonomic scope" value="Eukaryota"/>
</dbReference>
<name>W9XSF8_9EURO</name>
<dbReference type="GeneID" id="19161658"/>
<dbReference type="OrthoDB" id="1744869at2759"/>